<reference evidence="2" key="1">
    <citation type="journal article" date="2023" name="Plant J.">
        <title>The genome of the king protea, Protea cynaroides.</title>
        <authorList>
            <person name="Chang J."/>
            <person name="Duong T.A."/>
            <person name="Schoeman C."/>
            <person name="Ma X."/>
            <person name="Roodt D."/>
            <person name="Barker N."/>
            <person name="Li Z."/>
            <person name="Van de Peer Y."/>
            <person name="Mizrachi E."/>
        </authorList>
    </citation>
    <scope>NUCLEOTIDE SEQUENCE</scope>
    <source>
        <tissue evidence="2">Young leaves</tissue>
    </source>
</reference>
<dbReference type="PANTHER" id="PTHR47765:SF2">
    <property type="entry name" value="EXONUCLEASE MUT-7 HOMOLOG"/>
    <property type="match status" value="1"/>
</dbReference>
<name>A0A9Q0GZ93_9MAGN</name>
<dbReference type="AlphaFoldDB" id="A0A9Q0GZ93"/>
<dbReference type="OrthoDB" id="10261556at2759"/>
<gene>
    <name evidence="2" type="ORF">NE237_013391</name>
</gene>
<accession>A0A9Q0GZ93</accession>
<dbReference type="Pfam" id="PF01612">
    <property type="entry name" value="DNA_pol_A_exo1"/>
    <property type="match status" value="1"/>
</dbReference>
<evidence type="ECO:0000259" key="1">
    <source>
        <dbReference type="SMART" id="SM00474"/>
    </source>
</evidence>
<dbReference type="InterPro" id="IPR012337">
    <property type="entry name" value="RNaseH-like_sf"/>
</dbReference>
<dbReference type="PANTHER" id="PTHR47765">
    <property type="entry name" value="3'-5' EXONUCLEASE DOMAIN-CONTAINING PROTEIN"/>
    <property type="match status" value="1"/>
</dbReference>
<dbReference type="SUPFAM" id="SSF53098">
    <property type="entry name" value="Ribonuclease H-like"/>
    <property type="match status" value="1"/>
</dbReference>
<sequence length="613" mass="70069">MSLGLYLSCLNASQSYWFNVAHRKQRYRSSSADFLGFISSMGSKERVDEAHKSEEKACQTQTLCLHAFSDSSHLSPAIFVYLLKECYAYGTRKATAKFRALQQQVLQILHNSPQSDPATFIVQSLYILPFLGPEYTEGFSHLVISSLRRWQTLRTVTTDSSEARKLAAQLFLDVVAGCVIHEERILIKLLEVFDIGLQDIEKALCGSDMKNGSSDTAKTFLENYIFSLVESQSYMTAVTLLEHFSFRQSGEAFLVKIIEDKQYRAAEKYAAFMGKQMLCVLVQKYIDRKMLKSAYEIIKRNNLRKEFLSVYHMCKESSLKKLAEKGCWDVAEKKTNEDRKLLQYLVYLAMEAGYFEKVDELCQRYSLEGFLKTIDSETVSQQTRYLHLSELVLEDIKWVDEVEGLHGATSHVEGCKVVGIDCEWKPNYVKGCQPNKVSIMQIASENTVFIIDLIKLFEDAPKALDSCLKRILHSPSILKLGYNLQCDLKQLAHSYGELECFKHYEMLLDIQKVFKEPRGGLSGLAEKILGAGLNKTRRNSDWEQRPLSQNQLEYAALDAAVLVYIFRHVRSQSQPASVKEGQTQVEWKSYIISCMDNTKKLKNTYSSSEEFQN</sequence>
<feature type="domain" description="3'-5' exonuclease" evidence="1">
    <location>
        <begin position="396"/>
        <end position="574"/>
    </location>
</feature>
<dbReference type="Proteomes" id="UP001141806">
    <property type="component" value="Unassembled WGS sequence"/>
</dbReference>
<protein>
    <recommendedName>
        <fullName evidence="1">3'-5' exonuclease domain-containing protein</fullName>
    </recommendedName>
</protein>
<keyword evidence="3" id="KW-1185">Reference proteome</keyword>
<dbReference type="GO" id="GO:0006139">
    <property type="term" value="P:nucleobase-containing compound metabolic process"/>
    <property type="evidence" value="ECO:0007669"/>
    <property type="project" value="InterPro"/>
</dbReference>
<evidence type="ECO:0000313" key="3">
    <source>
        <dbReference type="Proteomes" id="UP001141806"/>
    </source>
</evidence>
<dbReference type="EMBL" id="JAMYWD010000011">
    <property type="protein sequence ID" value="KAJ4956608.1"/>
    <property type="molecule type" value="Genomic_DNA"/>
</dbReference>
<dbReference type="Gene3D" id="3.30.420.10">
    <property type="entry name" value="Ribonuclease H-like superfamily/Ribonuclease H"/>
    <property type="match status" value="1"/>
</dbReference>
<dbReference type="InterPro" id="IPR052408">
    <property type="entry name" value="Exonuclease_MUT-7-like"/>
</dbReference>
<dbReference type="GO" id="GO:0008408">
    <property type="term" value="F:3'-5' exonuclease activity"/>
    <property type="evidence" value="ECO:0007669"/>
    <property type="project" value="InterPro"/>
</dbReference>
<comment type="caution">
    <text evidence="2">The sequence shown here is derived from an EMBL/GenBank/DDBJ whole genome shotgun (WGS) entry which is preliminary data.</text>
</comment>
<proteinExistence type="predicted"/>
<organism evidence="2 3">
    <name type="scientific">Protea cynaroides</name>
    <dbReference type="NCBI Taxonomy" id="273540"/>
    <lineage>
        <taxon>Eukaryota</taxon>
        <taxon>Viridiplantae</taxon>
        <taxon>Streptophyta</taxon>
        <taxon>Embryophyta</taxon>
        <taxon>Tracheophyta</taxon>
        <taxon>Spermatophyta</taxon>
        <taxon>Magnoliopsida</taxon>
        <taxon>Proteales</taxon>
        <taxon>Proteaceae</taxon>
        <taxon>Protea</taxon>
    </lineage>
</organism>
<dbReference type="InterPro" id="IPR036397">
    <property type="entry name" value="RNaseH_sf"/>
</dbReference>
<dbReference type="GO" id="GO:0003676">
    <property type="term" value="F:nucleic acid binding"/>
    <property type="evidence" value="ECO:0007669"/>
    <property type="project" value="InterPro"/>
</dbReference>
<dbReference type="SMART" id="SM00474">
    <property type="entry name" value="35EXOc"/>
    <property type="match status" value="1"/>
</dbReference>
<dbReference type="InterPro" id="IPR002562">
    <property type="entry name" value="3'-5'_exonuclease_dom"/>
</dbReference>
<evidence type="ECO:0000313" key="2">
    <source>
        <dbReference type="EMBL" id="KAJ4956608.1"/>
    </source>
</evidence>